<protein>
    <submittedName>
        <fullName evidence="4">Phosphatase PAP2 family protein</fullName>
    </submittedName>
</protein>
<evidence type="ECO:0000259" key="2">
    <source>
        <dbReference type="Pfam" id="PF01569"/>
    </source>
</evidence>
<sequence>MPPMVNAAAYWTGVALETNRRDFSVVEVPPGAPPVPTEQGGPTLSARALALVHLAMHDAYFSVLGTQPVPGTDLTWMPGLVVPAGATSPEGALAAAAEAMLRLLYRHARHQEAFDKARDEFVAAAPASPADEAWGREVATRIHEDRKDDLGFVATLQGPSPARFRHQPDPRHPTQGLHGQQWGKCRPFVVPRMDLAAPPGWPSAFDTDPYYLAEHDEVREKGALAGHTRSADETVRGIFWAYDGADRIGTPPRLYCQIALRVMEGLADGALDTADHVRLLALMTTAMADAGIQAWHWKYHYDFWRPVIGIRHWDPSFGPDTTTAGTAARAHPDWQPLGAPATNRGDRFTPGFPAYPSGHATFGAAAFGVLRRYLEARGAAPAADPGEPDAIAFDFVSDEYNGRNTDPDGGRRPRHLRRFGSLWEATVENSVSRVFLGVHWRFDGISVQDPDGTVRTGTPARPSELGPIGGVRLGHDIAEALMATGLKRFA</sequence>
<evidence type="ECO:0000313" key="5">
    <source>
        <dbReference type="Proteomes" id="UP000317078"/>
    </source>
</evidence>
<accession>A0A502GBT3</accession>
<feature type="domain" description="Vanadium chloroperoxidase N-terminal" evidence="3">
    <location>
        <begin position="8"/>
        <end position="174"/>
    </location>
</feature>
<dbReference type="InterPro" id="IPR000326">
    <property type="entry name" value="PAP2/HPO"/>
</dbReference>
<dbReference type="PANTHER" id="PTHR34599">
    <property type="entry name" value="PEROXIDASE-RELATED"/>
    <property type="match status" value="1"/>
</dbReference>
<evidence type="ECO:0000259" key="3">
    <source>
        <dbReference type="Pfam" id="PF17897"/>
    </source>
</evidence>
<keyword evidence="5" id="KW-1185">Reference proteome</keyword>
<feature type="region of interest" description="Disordered" evidence="1">
    <location>
        <begin position="159"/>
        <end position="181"/>
    </location>
</feature>
<feature type="domain" description="Phosphatidic acid phosphatase type 2/haloperoxidase" evidence="2">
    <location>
        <begin position="286"/>
        <end position="445"/>
    </location>
</feature>
<dbReference type="Pfam" id="PF17897">
    <property type="entry name" value="VCPO_N"/>
    <property type="match status" value="1"/>
</dbReference>
<dbReference type="InterPro" id="IPR041067">
    <property type="entry name" value="VCPO_N"/>
</dbReference>
<dbReference type="Proteomes" id="UP000317078">
    <property type="component" value="Unassembled WGS sequence"/>
</dbReference>
<dbReference type="OrthoDB" id="103227at2"/>
<dbReference type="Pfam" id="PF01569">
    <property type="entry name" value="PAP2"/>
    <property type="match status" value="1"/>
</dbReference>
<gene>
    <name evidence="4" type="ORF">EAH89_09405</name>
</gene>
<dbReference type="CDD" id="cd03398">
    <property type="entry name" value="PAP2_haloperoxidase"/>
    <property type="match status" value="1"/>
</dbReference>
<dbReference type="Gene3D" id="1.10.606.10">
    <property type="entry name" value="Vanadium-containing Chloroperoxidase, domain 2"/>
    <property type="match status" value="1"/>
</dbReference>
<organism evidence="4 5">
    <name type="scientific">Muricoccus nepalensis</name>
    <dbReference type="NCBI Taxonomy" id="1854500"/>
    <lineage>
        <taxon>Bacteria</taxon>
        <taxon>Pseudomonadati</taxon>
        <taxon>Pseudomonadota</taxon>
        <taxon>Alphaproteobacteria</taxon>
        <taxon>Acetobacterales</taxon>
        <taxon>Roseomonadaceae</taxon>
        <taxon>Muricoccus</taxon>
    </lineage>
</organism>
<dbReference type="GO" id="GO:0004601">
    <property type="term" value="F:peroxidase activity"/>
    <property type="evidence" value="ECO:0007669"/>
    <property type="project" value="InterPro"/>
</dbReference>
<dbReference type="AlphaFoldDB" id="A0A502GBT3"/>
<dbReference type="RefSeq" id="WP_140882542.1">
    <property type="nucleotide sequence ID" value="NZ_RCZP01000006.1"/>
</dbReference>
<feature type="region of interest" description="Disordered" evidence="1">
    <location>
        <begin position="321"/>
        <end position="350"/>
    </location>
</feature>
<name>A0A502GBT3_9PROT</name>
<comment type="caution">
    <text evidence="4">The sequence shown here is derived from an EMBL/GenBank/DDBJ whole genome shotgun (WGS) entry which is preliminary data.</text>
</comment>
<reference evidence="4 5" key="1">
    <citation type="journal article" date="2019" name="Environ. Microbiol.">
        <title>Species interactions and distinct microbial communities in high Arctic permafrost affected cryosols are associated with the CH4 and CO2 gas fluxes.</title>
        <authorList>
            <person name="Altshuler I."/>
            <person name="Hamel J."/>
            <person name="Turney S."/>
            <person name="Magnuson E."/>
            <person name="Levesque R."/>
            <person name="Greer C."/>
            <person name="Whyte L.G."/>
        </authorList>
    </citation>
    <scope>NUCLEOTIDE SEQUENCE [LARGE SCALE GENOMIC DNA]</scope>
    <source>
        <strain evidence="4 5">S9.3B</strain>
    </source>
</reference>
<dbReference type="Gene3D" id="1.20.144.10">
    <property type="entry name" value="Phosphatidic acid phosphatase type 2/haloperoxidase"/>
    <property type="match status" value="1"/>
</dbReference>
<dbReference type="SUPFAM" id="SSF48317">
    <property type="entry name" value="Acid phosphatase/Vanadium-dependent haloperoxidase"/>
    <property type="match status" value="1"/>
</dbReference>
<evidence type="ECO:0000256" key="1">
    <source>
        <dbReference type="SAM" id="MobiDB-lite"/>
    </source>
</evidence>
<dbReference type="EMBL" id="RCZP01000006">
    <property type="protein sequence ID" value="TPG58163.1"/>
    <property type="molecule type" value="Genomic_DNA"/>
</dbReference>
<evidence type="ECO:0000313" key="4">
    <source>
        <dbReference type="EMBL" id="TPG58163.1"/>
    </source>
</evidence>
<dbReference type="InterPro" id="IPR016119">
    <property type="entry name" value="Br/Cl_peroxidase_C"/>
</dbReference>
<dbReference type="InterPro" id="IPR052559">
    <property type="entry name" value="V-haloperoxidase"/>
</dbReference>
<proteinExistence type="predicted"/>
<dbReference type="InterPro" id="IPR036938">
    <property type="entry name" value="PAP2/HPO_sf"/>
</dbReference>
<dbReference type="PANTHER" id="PTHR34599:SF1">
    <property type="entry name" value="PHOSPHATIDIC ACID PHOSPHATASE TYPE 2_HALOPEROXIDASE DOMAIN-CONTAINING PROTEIN"/>
    <property type="match status" value="1"/>
</dbReference>